<dbReference type="Proteomes" id="UP000030889">
    <property type="component" value="Unassembled WGS sequence"/>
</dbReference>
<organism evidence="1 2">
    <name type="scientific">Alistipes inops</name>
    <dbReference type="NCBI Taxonomy" id="1501391"/>
    <lineage>
        <taxon>Bacteria</taxon>
        <taxon>Pseudomonadati</taxon>
        <taxon>Bacteroidota</taxon>
        <taxon>Bacteroidia</taxon>
        <taxon>Bacteroidales</taxon>
        <taxon>Rikenellaceae</taxon>
        <taxon>Alistipes</taxon>
    </lineage>
</organism>
<dbReference type="Gene3D" id="2.180.10.10">
    <property type="entry name" value="RHS repeat-associated core"/>
    <property type="match status" value="1"/>
</dbReference>
<proteinExistence type="predicted"/>
<gene>
    <name evidence="1" type="ORF">LG35_10320</name>
</gene>
<evidence type="ECO:0008006" key="3">
    <source>
        <dbReference type="Google" id="ProtNLM"/>
    </source>
</evidence>
<dbReference type="PANTHER" id="PTHR32305">
    <property type="match status" value="1"/>
</dbReference>
<feature type="non-terminal residue" evidence="1">
    <location>
        <position position="1"/>
    </location>
</feature>
<dbReference type="PANTHER" id="PTHR32305:SF15">
    <property type="entry name" value="PROTEIN RHSA-RELATED"/>
    <property type="match status" value="1"/>
</dbReference>
<reference evidence="1 2" key="1">
    <citation type="submission" date="2014-09" db="EMBL/GenBank/DDBJ databases">
        <title>Alistipes sp. 627, sp. nov., a novel member of the family Rikenellaceae isolated from human faeces.</title>
        <authorList>
            <person name="Shkoporov A.N."/>
            <person name="Chaplin A.V."/>
            <person name="Motuzova O.V."/>
            <person name="Kafarskaia L.I."/>
            <person name="Khokhlova E.V."/>
            <person name="Efimov B.A."/>
        </authorList>
    </citation>
    <scope>NUCLEOTIDE SEQUENCE [LARGE SCALE GENOMIC DNA]</scope>
    <source>
        <strain evidence="1 2">627</strain>
    </source>
</reference>
<dbReference type="InterPro" id="IPR022385">
    <property type="entry name" value="Rhs_assc_core"/>
</dbReference>
<accession>A0ABR4YH98</accession>
<name>A0ABR4YH98_9BACT</name>
<protein>
    <recommendedName>
        <fullName evidence="3">RHS repeat-associated core domain-containing protein</fullName>
    </recommendedName>
</protein>
<dbReference type="NCBIfam" id="TIGR03696">
    <property type="entry name" value="Rhs_assc_core"/>
    <property type="match status" value="1"/>
</dbReference>
<dbReference type="EMBL" id="JRGF01000039">
    <property type="protein sequence ID" value="KHE39558.1"/>
    <property type="molecule type" value="Genomic_DNA"/>
</dbReference>
<evidence type="ECO:0000313" key="1">
    <source>
        <dbReference type="EMBL" id="KHE39558.1"/>
    </source>
</evidence>
<comment type="caution">
    <text evidence="1">The sequence shown here is derived from an EMBL/GenBank/DDBJ whole genome shotgun (WGS) entry which is preliminary data.</text>
</comment>
<dbReference type="InterPro" id="IPR050708">
    <property type="entry name" value="T6SS_VgrG/RHS"/>
</dbReference>
<evidence type="ECO:0000313" key="2">
    <source>
        <dbReference type="Proteomes" id="UP000030889"/>
    </source>
</evidence>
<dbReference type="RefSeq" id="WP_035474623.1">
    <property type="nucleotide sequence ID" value="NZ_JRGF01000039.1"/>
</dbReference>
<sequence length="519" mass="58360">DGHNRLCQATRVQQNDRVTYTMNYDGNGNILAHQRTASPNSAEIRRYTYSGNRLASMTRSVSGTSGTSDNYVFGYDLNGNLTFNPERPMQFRYNYLNLTDSIVWPEGGCRYSWLSDGSRASAAGFGSEGGKGRDYLGSLIYDYNQSQLELSTEFSGGRLVSGPSGDSVLLYVQDHLGSVRVVLADGRPAAYNEYAPFGESETAYSTDVFQGQRLAPQYNRFRYNGKEEFPQPGSDLLDYGARLYDSVLCRWNAIDPLAEKYCFLSGYAYCGNNPVRFIDPYGLTIAEGSLQEFGRLRQTIRDKLNSWIALKQQYINAFYAQGNSGEPNTSYFDMMIQSVQRSLALMDIIEMSTRIYELNFSEGNTGTLKHTPNTRHFTLTYGNDALFVHELTHAGQLENGDIGFTMGAEKAILIDVFDEVAAYAAQFAFSPISVENLNPDMPIFMMNDITVEWLLTLTDFSTGNYLYNPEFNTSVSMVPVDVNMTWNELLRAYPYVNLGQYGDWGNTAIKDVLHEELVW</sequence>
<keyword evidence="2" id="KW-1185">Reference proteome</keyword>